<protein>
    <submittedName>
        <fullName evidence="1">Uncharacterized protein</fullName>
    </submittedName>
</protein>
<comment type="caution">
    <text evidence="1">The sequence shown here is derived from an EMBL/GenBank/DDBJ whole genome shotgun (WGS) entry which is preliminary data.</text>
</comment>
<organism evidence="1 2">
    <name type="scientific">Rodentibacter mrazii</name>
    <dbReference type="NCBI Taxonomy" id="1908257"/>
    <lineage>
        <taxon>Bacteria</taxon>
        <taxon>Pseudomonadati</taxon>
        <taxon>Pseudomonadota</taxon>
        <taxon>Gammaproteobacteria</taxon>
        <taxon>Pasteurellales</taxon>
        <taxon>Pasteurellaceae</taxon>
        <taxon>Rodentibacter</taxon>
    </lineage>
</organism>
<gene>
    <name evidence="1" type="ORF">BKK47_02935</name>
</gene>
<sequence>MAKSNHDWAKIKVEFIKSTLSIRDFAEAFNIPLGTLSRKVTKEKWTDERSQVDHKVITKSIEKTIEDRVDELTQFENKNLKAIAYAQDEVLKMLSVCEKPSEIKSLTGALLDLQKGYRLALGASTENQATTEGFNREEWLRKLGEYEQQDRQRNNSTTE</sequence>
<keyword evidence="2" id="KW-1185">Reference proteome</keyword>
<accession>A0A1V3II54</accession>
<dbReference type="STRING" id="1908257.BKK47_02935"/>
<proteinExistence type="predicted"/>
<reference evidence="1 2" key="1">
    <citation type="submission" date="2016-10" db="EMBL/GenBank/DDBJ databases">
        <title>Rodentibacter gen. nov. and new species.</title>
        <authorList>
            <person name="Christensen H."/>
        </authorList>
    </citation>
    <scope>NUCLEOTIDE SEQUENCE [LARGE SCALE GENOMIC DNA]</scope>
    <source>
        <strain evidence="1 2">Ppn418</strain>
    </source>
</reference>
<dbReference type="AlphaFoldDB" id="A0A1V3II54"/>
<evidence type="ECO:0000313" key="2">
    <source>
        <dbReference type="Proteomes" id="UP000189426"/>
    </source>
</evidence>
<name>A0A1V3II54_9PAST</name>
<dbReference type="RefSeq" id="WP_077493435.1">
    <property type="nucleotide sequence ID" value="NZ_MLHG01000016.1"/>
</dbReference>
<evidence type="ECO:0000313" key="1">
    <source>
        <dbReference type="EMBL" id="OOF40879.1"/>
    </source>
</evidence>
<dbReference type="EMBL" id="MLHG01000016">
    <property type="protein sequence ID" value="OOF40879.1"/>
    <property type="molecule type" value="Genomic_DNA"/>
</dbReference>
<dbReference type="Proteomes" id="UP000189426">
    <property type="component" value="Unassembled WGS sequence"/>
</dbReference>